<accession>A0A6J1Q0C1</accession>
<organism evidence="2 3">
    <name type="scientific">Temnothorax curvispinosus</name>
    <dbReference type="NCBI Taxonomy" id="300111"/>
    <lineage>
        <taxon>Eukaryota</taxon>
        <taxon>Metazoa</taxon>
        <taxon>Ecdysozoa</taxon>
        <taxon>Arthropoda</taxon>
        <taxon>Hexapoda</taxon>
        <taxon>Insecta</taxon>
        <taxon>Pterygota</taxon>
        <taxon>Neoptera</taxon>
        <taxon>Endopterygota</taxon>
        <taxon>Hymenoptera</taxon>
        <taxon>Apocrita</taxon>
        <taxon>Aculeata</taxon>
        <taxon>Formicoidea</taxon>
        <taxon>Formicidae</taxon>
        <taxon>Myrmicinae</taxon>
        <taxon>Temnothorax</taxon>
    </lineage>
</organism>
<protein>
    <submittedName>
        <fullName evidence="3">Uncharacterized protein LOC112456243</fullName>
    </submittedName>
</protein>
<feature type="region of interest" description="Disordered" evidence="1">
    <location>
        <begin position="1"/>
        <end position="20"/>
    </location>
</feature>
<dbReference type="Proteomes" id="UP000504618">
    <property type="component" value="Unplaced"/>
</dbReference>
<evidence type="ECO:0000256" key="1">
    <source>
        <dbReference type="SAM" id="MobiDB-lite"/>
    </source>
</evidence>
<name>A0A6J1Q0C1_9HYME</name>
<gene>
    <name evidence="3" type="primary">LOC112456243</name>
</gene>
<evidence type="ECO:0000313" key="3">
    <source>
        <dbReference type="RefSeq" id="XP_024874420.1"/>
    </source>
</evidence>
<evidence type="ECO:0000313" key="2">
    <source>
        <dbReference type="Proteomes" id="UP000504618"/>
    </source>
</evidence>
<feature type="compositionally biased region" description="Acidic residues" evidence="1">
    <location>
        <begin position="65"/>
        <end position="81"/>
    </location>
</feature>
<dbReference type="AlphaFoldDB" id="A0A6J1Q0C1"/>
<feature type="non-terminal residue" evidence="3">
    <location>
        <position position="1"/>
    </location>
</feature>
<feature type="region of interest" description="Disordered" evidence="1">
    <location>
        <begin position="25"/>
        <end position="146"/>
    </location>
</feature>
<reference evidence="3" key="1">
    <citation type="submission" date="2025-08" db="UniProtKB">
        <authorList>
            <consortium name="RefSeq"/>
        </authorList>
    </citation>
    <scope>IDENTIFICATION</scope>
    <source>
        <tissue evidence="3">Whole body</tissue>
    </source>
</reference>
<feature type="compositionally biased region" description="Acidic residues" evidence="1">
    <location>
        <begin position="128"/>
        <end position="137"/>
    </location>
</feature>
<feature type="compositionally biased region" description="Polar residues" evidence="1">
    <location>
        <begin position="82"/>
        <end position="92"/>
    </location>
</feature>
<sequence>ARPPPNTMDFTGEEPPKRQKRRYKRFLDPAYQEHDVSAKTHDLWVKRSASRQMNTTNSPSGSIENPEEASESNVADNDDTSLESGSLVNATSSDRDDMDVDVGLHDSRSISNASESSSISDGENNVDTSEESEDEDILHDRNNCDDDPIMFEVSQLKESEVMEMITGICGLIRLMKGY</sequence>
<keyword evidence="2" id="KW-1185">Reference proteome</keyword>
<feature type="compositionally biased region" description="Polar residues" evidence="1">
    <location>
        <begin position="50"/>
        <end position="63"/>
    </location>
</feature>
<dbReference type="RefSeq" id="XP_024874420.1">
    <property type="nucleotide sequence ID" value="XM_025018652.1"/>
</dbReference>
<proteinExistence type="predicted"/>
<feature type="compositionally biased region" description="Low complexity" evidence="1">
    <location>
        <begin position="109"/>
        <end position="120"/>
    </location>
</feature>
<dbReference type="GeneID" id="112456243"/>
<feature type="compositionally biased region" description="Basic and acidic residues" evidence="1">
    <location>
        <begin position="25"/>
        <end position="45"/>
    </location>
</feature>